<proteinExistence type="predicted"/>
<evidence type="ECO:0000313" key="4">
    <source>
        <dbReference type="EMBL" id="CAD8125946.1"/>
    </source>
</evidence>
<reference evidence="4" key="1">
    <citation type="submission" date="2021-01" db="EMBL/GenBank/DDBJ databases">
        <authorList>
            <consortium name="Genoscope - CEA"/>
            <person name="William W."/>
        </authorList>
    </citation>
    <scope>NUCLEOTIDE SEQUENCE</scope>
</reference>
<evidence type="ECO:0000256" key="1">
    <source>
        <dbReference type="ARBA" id="ARBA00022574"/>
    </source>
</evidence>
<gene>
    <name evidence="4" type="ORF">PSON_ATCC_30995.1.T1630083</name>
</gene>
<protein>
    <recommendedName>
        <fullName evidence="6">WD domain, G-beta repeat protein</fullName>
    </recommendedName>
</protein>
<dbReference type="AlphaFoldDB" id="A0A8S1RCA7"/>
<name>A0A8S1RCA7_9CILI</name>
<dbReference type="EMBL" id="CAJJDN010000163">
    <property type="protein sequence ID" value="CAD8125946.1"/>
    <property type="molecule type" value="Genomic_DNA"/>
</dbReference>
<evidence type="ECO:0008006" key="6">
    <source>
        <dbReference type="Google" id="ProtNLM"/>
    </source>
</evidence>
<dbReference type="PANTHER" id="PTHR19848:SF8">
    <property type="entry name" value="F-BOX AND WD REPEAT DOMAIN CONTAINING 7"/>
    <property type="match status" value="1"/>
</dbReference>
<organism evidence="4 5">
    <name type="scientific">Paramecium sonneborni</name>
    <dbReference type="NCBI Taxonomy" id="65129"/>
    <lineage>
        <taxon>Eukaryota</taxon>
        <taxon>Sar</taxon>
        <taxon>Alveolata</taxon>
        <taxon>Ciliophora</taxon>
        <taxon>Intramacronucleata</taxon>
        <taxon>Oligohymenophorea</taxon>
        <taxon>Peniculida</taxon>
        <taxon>Parameciidae</taxon>
        <taxon>Paramecium</taxon>
    </lineage>
</organism>
<keyword evidence="1 3" id="KW-0853">WD repeat</keyword>
<dbReference type="SMART" id="SM00320">
    <property type="entry name" value="WD40"/>
    <property type="match status" value="5"/>
</dbReference>
<keyword evidence="5" id="KW-1185">Reference proteome</keyword>
<dbReference type="PANTHER" id="PTHR19848">
    <property type="entry name" value="WD40 REPEAT PROTEIN"/>
    <property type="match status" value="1"/>
</dbReference>
<comment type="caution">
    <text evidence="4">The sequence shown here is derived from an EMBL/GenBank/DDBJ whole genome shotgun (WGS) entry which is preliminary data.</text>
</comment>
<dbReference type="OrthoDB" id="4869960at2759"/>
<sequence length="366" mass="42477">MMAILQSKRDYFYQIKQLIINMLENITQSFEALCRVAEEQQSLKPIENAIRFMDQYYDCIQFVKQDYITKEIHFREKLQSKFSKHSSDINHISVYQDEVLSCGQDVYLYKQNKQYLIKQNNLPIYSGIILTDGKVLLGGEEKVVHVYKLINNQYIEDTQLRGFSRAITSIVKSQNEDYIGVSCLDGKIALYQTQNLIKLGVWINDLGSAYSLSFSIDNQFIASGNKNGIAIWEIKKNNQINSAELIQSFITTKKIRSIAFSRKQKFLAASHKNEILLYHYYIDDFKIYQKLHHHNEIVNCVSFGTDILISGSDDATLCLWSSSIKGYWICYQIIQMNCCINSIALNTKQTDLYFDCFDTVIHYQSI</sequence>
<keyword evidence="2" id="KW-0677">Repeat</keyword>
<evidence type="ECO:0000256" key="3">
    <source>
        <dbReference type="PROSITE-ProRule" id="PRU00221"/>
    </source>
</evidence>
<dbReference type="InterPro" id="IPR001680">
    <property type="entry name" value="WD40_rpt"/>
</dbReference>
<feature type="repeat" description="WD" evidence="3">
    <location>
        <begin position="291"/>
        <end position="321"/>
    </location>
</feature>
<dbReference type="PROSITE" id="PS50294">
    <property type="entry name" value="WD_REPEATS_REGION"/>
    <property type="match status" value="1"/>
</dbReference>
<evidence type="ECO:0000256" key="2">
    <source>
        <dbReference type="ARBA" id="ARBA00022737"/>
    </source>
</evidence>
<dbReference type="PROSITE" id="PS50082">
    <property type="entry name" value="WD_REPEATS_2"/>
    <property type="match status" value="1"/>
</dbReference>
<dbReference type="Pfam" id="PF00400">
    <property type="entry name" value="WD40"/>
    <property type="match status" value="1"/>
</dbReference>
<dbReference type="Proteomes" id="UP000692954">
    <property type="component" value="Unassembled WGS sequence"/>
</dbReference>
<accession>A0A8S1RCA7</accession>
<evidence type="ECO:0000313" key="5">
    <source>
        <dbReference type="Proteomes" id="UP000692954"/>
    </source>
</evidence>